<reference evidence="1" key="1">
    <citation type="submission" date="2019-04" db="EMBL/GenBank/DDBJ databases">
        <title>Friends and foes A comparative genomics studyof 23 Aspergillus species from section Flavi.</title>
        <authorList>
            <consortium name="DOE Joint Genome Institute"/>
            <person name="Kjaerbolling I."/>
            <person name="Vesth T."/>
            <person name="Frisvad J.C."/>
            <person name="Nybo J.L."/>
            <person name="Theobald S."/>
            <person name="Kildgaard S."/>
            <person name="Isbrandt T."/>
            <person name="Kuo A."/>
            <person name="Sato A."/>
            <person name="Lyhne E.K."/>
            <person name="Kogle M.E."/>
            <person name="Wiebenga A."/>
            <person name="Kun R.S."/>
            <person name="Lubbers R.J."/>
            <person name="Makela M.R."/>
            <person name="Barry K."/>
            <person name="Chovatia M."/>
            <person name="Clum A."/>
            <person name="Daum C."/>
            <person name="Haridas S."/>
            <person name="He G."/>
            <person name="LaButti K."/>
            <person name="Lipzen A."/>
            <person name="Mondo S."/>
            <person name="Riley R."/>
            <person name="Salamov A."/>
            <person name="Simmons B.A."/>
            <person name="Magnuson J.K."/>
            <person name="Henrissat B."/>
            <person name="Mortensen U.H."/>
            <person name="Larsen T.O."/>
            <person name="Devries R.P."/>
            <person name="Grigoriev I.V."/>
            <person name="Machida M."/>
            <person name="Baker S.E."/>
            <person name="Andersen M.R."/>
        </authorList>
    </citation>
    <scope>NUCLEOTIDE SEQUENCE [LARGE SCALE GENOMIC DNA]</scope>
    <source>
        <strain evidence="1">IBT 14317</strain>
    </source>
</reference>
<dbReference type="Proteomes" id="UP000326877">
    <property type="component" value="Unassembled WGS sequence"/>
</dbReference>
<dbReference type="OrthoDB" id="4505774at2759"/>
<accession>A0A5N7CJI5</accession>
<name>A0A5N7CJI5_PETAA</name>
<dbReference type="EMBL" id="ML735224">
    <property type="protein sequence ID" value="KAE8394382.1"/>
    <property type="molecule type" value="Genomic_DNA"/>
</dbReference>
<proteinExistence type="predicted"/>
<gene>
    <name evidence="1" type="ORF">BDV23DRAFT_147828</name>
</gene>
<protein>
    <submittedName>
        <fullName evidence="1">Uncharacterized protein</fullName>
    </submittedName>
</protein>
<dbReference type="AlphaFoldDB" id="A0A5N7CJI5"/>
<sequence>MDINNYTHQQLSLRKRYKHLPTQDCDRCESYVKHYVVKTLPYTHACRLLSSTPPSITKGSINADSLHVIRSSSSFYAASSNEVHIMVQMQQSHSSSPQSQPKHGFWTDLMGFLIEDPELVDGRIKFRGEEIEEAPILTVGVCCLERWM</sequence>
<organism evidence="1">
    <name type="scientific">Petromyces alliaceus</name>
    <name type="common">Aspergillus alliaceus</name>
    <dbReference type="NCBI Taxonomy" id="209559"/>
    <lineage>
        <taxon>Eukaryota</taxon>
        <taxon>Fungi</taxon>
        <taxon>Dikarya</taxon>
        <taxon>Ascomycota</taxon>
        <taxon>Pezizomycotina</taxon>
        <taxon>Eurotiomycetes</taxon>
        <taxon>Eurotiomycetidae</taxon>
        <taxon>Eurotiales</taxon>
        <taxon>Aspergillaceae</taxon>
        <taxon>Aspergillus</taxon>
        <taxon>Aspergillus subgen. Circumdati</taxon>
    </lineage>
</organism>
<evidence type="ECO:0000313" key="1">
    <source>
        <dbReference type="EMBL" id="KAE8394382.1"/>
    </source>
</evidence>